<dbReference type="GO" id="GO:0007214">
    <property type="term" value="P:gamma-aminobutyric acid signaling pathway"/>
    <property type="evidence" value="ECO:0007669"/>
    <property type="project" value="TreeGrafter"/>
</dbReference>
<sequence>MERLAVHGPPLRRMGPPVAPLWRRMTRGASTGPTAMMLIMAMLLLTALSTAAQTVSEPSSSSSSGSSVETTDASSSSSSAFAVTVPPTILHLGVVLPDAYGAVIPSIRQTVQYAIDDINRDATTRLPANTRLEPMFLDSHSASDVAVQHILDNTRRTDPIVGIIGEFTSAVAEPMALVAKALHLPMCSSATTKALSNKKIYSTFFRTLPSDATQSRVVASFVHSLGWRHVALLTSNDDYGLQIATDFQQDGRVNVLATVAYMPGTTDFASHARAIKDAKARVVLCFGYAHDIALFLREAREQDMMNREWAYIGTDAVAPLPSMIHASPEIYSDLDHDNIRGMLFIKHDEQGDNAIYRDVLARYAKDHGGARPEQYGMLYYDCVQAMLNGLHRTVEAAHGNLDTILRPQRFELAHFLHPFEGASGPVAFTEDGNREAKFIVNNVRPDGSVVRVRAMGIEAHETTEYAPITFRDGSANPPADRPHVEILSRGHSGAAPIVIMVFATLALCINIITVAYLWMHRRNPVVMQMSFPHIMLIATGVQLGFLGSLSWMHVPSQFICSWQQWVPWLAYGIIMSNLMVKVWRIYHIFDNIRILSTKITDQYLFFGSALVMLPYLIILTVWQYNDPWRPRYVESNAYIYLACATTERSKELMFEGCLAGYSGLHLLAVAFLAYKTRHVNANFRESYWIAHASTNTILCSAIAIMIIIVTHADPLEKLYVRAIASLFGTFVLYACLVGRIAARLITHSRIDKDRRHLETSHPRLSRWRQGLRVARSLAGADSADDTPFATKPIPCGASCHDHTSAAYGNPDYENAPPPPAGAAAGGGGGGTGANGLLDGDGRDHAAGPDGPGGPGGDPAAGWATMGAADDGQRTASGFGGRRTHGFNSRVYKVIVKDLDKTWSQWVKTQLVICPDEHCVLMYAVERGGVGRGMRQAIGKCIDISDLWIEGANLTDCFTLCTRADHLQPAHFGIRMEPGR</sequence>
<keyword evidence="8" id="KW-0807">Transducer</keyword>
<dbReference type="GO" id="GO:0038039">
    <property type="term" value="C:G protein-coupled receptor heterodimeric complex"/>
    <property type="evidence" value="ECO:0007669"/>
    <property type="project" value="TreeGrafter"/>
</dbReference>
<evidence type="ECO:0000256" key="2">
    <source>
        <dbReference type="ARBA" id="ARBA00022692"/>
    </source>
</evidence>
<reference evidence="13" key="1">
    <citation type="journal article" date="2018" name="Nat. Microbiol.">
        <title>Leveraging single-cell genomics to expand the fungal tree of life.</title>
        <authorList>
            <person name="Ahrendt S.R."/>
            <person name="Quandt C.A."/>
            <person name="Ciobanu D."/>
            <person name="Clum A."/>
            <person name="Salamov A."/>
            <person name="Andreopoulos B."/>
            <person name="Cheng J.F."/>
            <person name="Woyke T."/>
            <person name="Pelin A."/>
            <person name="Henrissat B."/>
            <person name="Reynolds N.K."/>
            <person name="Benny G.L."/>
            <person name="Smith M.E."/>
            <person name="James T.Y."/>
            <person name="Grigoriev I.V."/>
        </authorList>
    </citation>
    <scope>NUCLEOTIDE SEQUENCE [LARGE SCALE GENOMIC DNA]</scope>
    <source>
        <strain evidence="13">ATCC 52028</strain>
    </source>
</reference>
<evidence type="ECO:0000256" key="1">
    <source>
        <dbReference type="ARBA" id="ARBA00004141"/>
    </source>
</evidence>
<dbReference type="InterPro" id="IPR002455">
    <property type="entry name" value="GPCR3_GABA-B"/>
</dbReference>
<dbReference type="AlphaFoldDB" id="A0A4P9X482"/>
<dbReference type="InterPro" id="IPR017978">
    <property type="entry name" value="GPCR_3_C"/>
</dbReference>
<evidence type="ECO:0000259" key="11">
    <source>
        <dbReference type="PROSITE" id="PS50259"/>
    </source>
</evidence>
<dbReference type="SUPFAM" id="SSF53822">
    <property type="entry name" value="Periplasmic binding protein-like I"/>
    <property type="match status" value="1"/>
</dbReference>
<comment type="subcellular location">
    <subcellularLocation>
        <location evidence="1">Membrane</location>
        <topology evidence="1">Multi-pass membrane protein</topology>
    </subcellularLocation>
</comment>
<dbReference type="GO" id="GO:0004965">
    <property type="term" value="F:G protein-coupled GABA receptor activity"/>
    <property type="evidence" value="ECO:0007669"/>
    <property type="project" value="InterPro"/>
</dbReference>
<feature type="transmembrane region" description="Helical" evidence="10">
    <location>
        <begin position="565"/>
        <end position="583"/>
    </location>
</feature>
<evidence type="ECO:0000313" key="12">
    <source>
        <dbReference type="EMBL" id="RKO99876.1"/>
    </source>
</evidence>
<evidence type="ECO:0000256" key="6">
    <source>
        <dbReference type="ARBA" id="ARBA00023170"/>
    </source>
</evidence>
<evidence type="ECO:0000256" key="10">
    <source>
        <dbReference type="SAM" id="Phobius"/>
    </source>
</evidence>
<dbReference type="PANTHER" id="PTHR10519">
    <property type="entry name" value="GABA-B RECEPTOR"/>
    <property type="match status" value="1"/>
</dbReference>
<feature type="transmembrane region" description="Helical" evidence="10">
    <location>
        <begin position="718"/>
        <end position="742"/>
    </location>
</feature>
<dbReference type="InterPro" id="IPR000337">
    <property type="entry name" value="GPCR_3"/>
</dbReference>
<evidence type="ECO:0000256" key="5">
    <source>
        <dbReference type="ARBA" id="ARBA00023136"/>
    </source>
</evidence>
<evidence type="ECO:0000256" key="3">
    <source>
        <dbReference type="ARBA" id="ARBA00022989"/>
    </source>
</evidence>
<feature type="domain" description="G-protein coupled receptors family 3 profile" evidence="11">
    <location>
        <begin position="495"/>
        <end position="736"/>
    </location>
</feature>
<evidence type="ECO:0000313" key="13">
    <source>
        <dbReference type="Proteomes" id="UP000274922"/>
    </source>
</evidence>
<keyword evidence="13" id="KW-1185">Reference proteome</keyword>
<keyword evidence="2 10" id="KW-0812">Transmembrane</keyword>
<proteinExistence type="predicted"/>
<keyword evidence="5 10" id="KW-0472">Membrane</keyword>
<feature type="transmembrane region" description="Helical" evidence="10">
    <location>
        <begin position="658"/>
        <end position="674"/>
    </location>
</feature>
<organism evidence="12 13">
    <name type="scientific">Caulochytrium protostelioides</name>
    <dbReference type="NCBI Taxonomy" id="1555241"/>
    <lineage>
        <taxon>Eukaryota</taxon>
        <taxon>Fungi</taxon>
        <taxon>Fungi incertae sedis</taxon>
        <taxon>Chytridiomycota</taxon>
        <taxon>Chytridiomycota incertae sedis</taxon>
        <taxon>Chytridiomycetes</taxon>
        <taxon>Caulochytriales</taxon>
        <taxon>Caulochytriaceae</taxon>
        <taxon>Caulochytrium</taxon>
    </lineage>
</organism>
<feature type="region of interest" description="Disordered" evidence="9">
    <location>
        <begin position="808"/>
        <end position="880"/>
    </location>
</feature>
<dbReference type="Pfam" id="PF01094">
    <property type="entry name" value="ANF_receptor"/>
    <property type="match status" value="1"/>
</dbReference>
<keyword evidence="7" id="KW-0325">Glycoprotein</keyword>
<feature type="compositionally biased region" description="Gly residues" evidence="9">
    <location>
        <begin position="823"/>
        <end position="833"/>
    </location>
</feature>
<feature type="region of interest" description="Disordered" evidence="9">
    <location>
        <begin position="56"/>
        <end position="77"/>
    </location>
</feature>
<feature type="transmembrane region" description="Helical" evidence="10">
    <location>
        <begin position="531"/>
        <end position="553"/>
    </location>
</feature>
<accession>A0A4P9X482</accession>
<evidence type="ECO:0000256" key="9">
    <source>
        <dbReference type="SAM" id="MobiDB-lite"/>
    </source>
</evidence>
<dbReference type="Pfam" id="PF00003">
    <property type="entry name" value="7tm_3"/>
    <property type="match status" value="1"/>
</dbReference>
<protein>
    <recommendedName>
        <fullName evidence="11">G-protein coupled receptors family 3 profile domain-containing protein</fullName>
    </recommendedName>
</protein>
<evidence type="ECO:0000256" key="4">
    <source>
        <dbReference type="ARBA" id="ARBA00023040"/>
    </source>
</evidence>
<evidence type="ECO:0000256" key="8">
    <source>
        <dbReference type="ARBA" id="ARBA00023224"/>
    </source>
</evidence>
<dbReference type="PANTHER" id="PTHR10519:SF20">
    <property type="entry name" value="G-PROTEIN COUPLED RECEPTOR 156-RELATED"/>
    <property type="match status" value="1"/>
</dbReference>
<dbReference type="Gene3D" id="3.40.50.2300">
    <property type="match status" value="2"/>
</dbReference>
<dbReference type="Proteomes" id="UP000274922">
    <property type="component" value="Unassembled WGS sequence"/>
</dbReference>
<keyword evidence="6" id="KW-0675">Receptor</keyword>
<dbReference type="InterPro" id="IPR028082">
    <property type="entry name" value="Peripla_BP_I"/>
</dbReference>
<name>A0A4P9X482_9FUNG</name>
<feature type="transmembrane region" description="Helical" evidence="10">
    <location>
        <begin position="686"/>
        <end position="712"/>
    </location>
</feature>
<dbReference type="STRING" id="1555241.A0A4P9X482"/>
<keyword evidence="4" id="KW-0297">G-protein coupled receptor</keyword>
<gene>
    <name evidence="12" type="ORF">CXG81DRAFT_20088</name>
</gene>
<evidence type="ECO:0000256" key="7">
    <source>
        <dbReference type="ARBA" id="ARBA00023180"/>
    </source>
</evidence>
<feature type="transmembrane region" description="Helical" evidence="10">
    <location>
        <begin position="603"/>
        <end position="624"/>
    </location>
</feature>
<dbReference type="PRINTS" id="PR00248">
    <property type="entry name" value="GPCRMGR"/>
</dbReference>
<dbReference type="EMBL" id="ML014250">
    <property type="protein sequence ID" value="RKO99876.1"/>
    <property type="molecule type" value="Genomic_DNA"/>
</dbReference>
<keyword evidence="3 10" id="KW-1133">Transmembrane helix</keyword>
<dbReference type="OrthoDB" id="5597995at2759"/>
<dbReference type="PROSITE" id="PS50259">
    <property type="entry name" value="G_PROTEIN_RECEP_F3_4"/>
    <property type="match status" value="1"/>
</dbReference>
<feature type="transmembrane region" description="Helical" evidence="10">
    <location>
        <begin position="497"/>
        <end position="519"/>
    </location>
</feature>
<feature type="compositionally biased region" description="Gly residues" evidence="9">
    <location>
        <begin position="849"/>
        <end position="858"/>
    </location>
</feature>
<dbReference type="InterPro" id="IPR001828">
    <property type="entry name" value="ANF_lig-bd_rcpt"/>
</dbReference>